<dbReference type="AlphaFoldDB" id="A0A0P1AM68"/>
<evidence type="ECO:0000313" key="2">
    <source>
        <dbReference type="EMBL" id="CEG42119.1"/>
    </source>
</evidence>
<accession>A0A0P1AM68</accession>
<keyword evidence="1" id="KW-0732">Signal</keyword>
<organism evidence="2 3">
    <name type="scientific">Plasmopara halstedii</name>
    <name type="common">Downy mildew of sunflower</name>
    <dbReference type="NCBI Taxonomy" id="4781"/>
    <lineage>
        <taxon>Eukaryota</taxon>
        <taxon>Sar</taxon>
        <taxon>Stramenopiles</taxon>
        <taxon>Oomycota</taxon>
        <taxon>Peronosporomycetes</taxon>
        <taxon>Peronosporales</taxon>
        <taxon>Peronosporaceae</taxon>
        <taxon>Plasmopara</taxon>
    </lineage>
</organism>
<protein>
    <recommendedName>
        <fullName evidence="4">RxLR-like protein</fullName>
    </recommendedName>
</protein>
<evidence type="ECO:0000313" key="3">
    <source>
        <dbReference type="Proteomes" id="UP000054928"/>
    </source>
</evidence>
<dbReference type="Proteomes" id="UP000054928">
    <property type="component" value="Unassembled WGS sequence"/>
</dbReference>
<evidence type="ECO:0000256" key="1">
    <source>
        <dbReference type="SAM" id="SignalP"/>
    </source>
</evidence>
<feature type="signal peptide" evidence="1">
    <location>
        <begin position="1"/>
        <end position="19"/>
    </location>
</feature>
<name>A0A0P1AM68_PLAHL</name>
<keyword evidence="3" id="KW-1185">Reference proteome</keyword>
<proteinExistence type="predicted"/>
<evidence type="ECO:0008006" key="4">
    <source>
        <dbReference type="Google" id="ProtNLM"/>
    </source>
</evidence>
<dbReference type="GeneID" id="59052615"/>
<dbReference type="EMBL" id="CCYD01000610">
    <property type="protein sequence ID" value="CEG42119.1"/>
    <property type="molecule type" value="Genomic_DNA"/>
</dbReference>
<sequence length="72" mass="8277">MCMSACCGLFTATKLRVLTELLFKIVTFYLSYDNKRSTNTFRFLVWIRTSRKYTANTGSLPFALAHYSGHIV</sequence>
<dbReference type="RefSeq" id="XP_036263205.1">
    <property type="nucleotide sequence ID" value="XM_036407511.1"/>
</dbReference>
<feature type="chain" id="PRO_5006058767" description="RxLR-like protein" evidence="1">
    <location>
        <begin position="20"/>
        <end position="72"/>
    </location>
</feature>
<reference evidence="3" key="1">
    <citation type="submission" date="2014-09" db="EMBL/GenBank/DDBJ databases">
        <authorList>
            <person name="Sharma Rahul"/>
            <person name="Thines Marco"/>
        </authorList>
    </citation>
    <scope>NUCLEOTIDE SEQUENCE [LARGE SCALE GENOMIC DNA]</scope>
</reference>